<comment type="caution">
    <text evidence="4">The sequence shown here is derived from an EMBL/GenBank/DDBJ whole genome shotgun (WGS) entry which is preliminary data.</text>
</comment>
<sequence length="365" mass="40435">MFNFNYHMPTKIIMGPDCVKKNSRVLRKFGDFCLIVTGHGSSKINGSLEDAISALEHEDIKYRIFDEVEENPSLETVEKAFMENSVHPVDFIIAIGGGSAMDAAKAVSLLFRNRITARELLSMKNLKGIPILSIPTTAGTGSETTPYSVLTDHQESTKKNIGQVIFSDIAFLDARYTINLPHHITVSTAIDAFTHLAEGYLNRNSSIMSDILAEKGFILFGECISALRNGCITIRDREKLMLASTLAGMEISQTGTSLPHGMGYPLTYFKGVPHGTANGILYEGYLSIFKDRRKIDRMLELAGISGIAELGDTFRELLKCDLVLSEGEITQYTESMLCNDTKLKNHPEHVTRDDIAGIYRSINRK</sequence>
<dbReference type="Pfam" id="PF00465">
    <property type="entry name" value="Fe-ADH"/>
    <property type="match status" value="1"/>
</dbReference>
<dbReference type="Pfam" id="PF25137">
    <property type="entry name" value="ADH_Fe_C"/>
    <property type="match status" value="1"/>
</dbReference>
<dbReference type="InterPro" id="IPR039697">
    <property type="entry name" value="Alcohol_dehydrogenase_Fe"/>
</dbReference>
<dbReference type="EC" id="1.1.1.1" evidence="4"/>
<dbReference type="Gene3D" id="1.20.1090.10">
    <property type="entry name" value="Dehydroquinate synthase-like - alpha domain"/>
    <property type="match status" value="1"/>
</dbReference>
<dbReference type="Gene3D" id="3.40.50.1970">
    <property type="match status" value="1"/>
</dbReference>
<gene>
    <name evidence="4" type="ORF">J2Z34_001408</name>
</gene>
<reference evidence="4 5" key="1">
    <citation type="submission" date="2021-03" db="EMBL/GenBank/DDBJ databases">
        <title>Genomic Encyclopedia of Type Strains, Phase IV (KMG-IV): sequencing the most valuable type-strain genomes for metagenomic binning, comparative biology and taxonomic classification.</title>
        <authorList>
            <person name="Goeker M."/>
        </authorList>
    </citation>
    <scope>NUCLEOTIDE SEQUENCE [LARGE SCALE GENOMIC DNA]</scope>
    <source>
        <strain evidence="4 5">DSM 6139</strain>
    </source>
</reference>
<accession>A0ABS4G304</accession>
<dbReference type="SUPFAM" id="SSF56796">
    <property type="entry name" value="Dehydroquinate synthase-like"/>
    <property type="match status" value="1"/>
</dbReference>
<evidence type="ECO:0000259" key="2">
    <source>
        <dbReference type="Pfam" id="PF00465"/>
    </source>
</evidence>
<evidence type="ECO:0000313" key="5">
    <source>
        <dbReference type="Proteomes" id="UP001519271"/>
    </source>
</evidence>
<dbReference type="EMBL" id="JAGGKC010000009">
    <property type="protein sequence ID" value="MBP1918928.1"/>
    <property type="molecule type" value="Genomic_DNA"/>
</dbReference>
<name>A0ABS4G304_9CLOT</name>
<dbReference type="PROSITE" id="PS00913">
    <property type="entry name" value="ADH_IRON_1"/>
    <property type="match status" value="1"/>
</dbReference>
<keyword evidence="5" id="KW-1185">Reference proteome</keyword>
<evidence type="ECO:0000259" key="3">
    <source>
        <dbReference type="Pfam" id="PF25137"/>
    </source>
</evidence>
<dbReference type="InterPro" id="IPR018211">
    <property type="entry name" value="ADH_Fe_CS"/>
</dbReference>
<dbReference type="GO" id="GO:0004022">
    <property type="term" value="F:alcohol dehydrogenase (NAD+) activity"/>
    <property type="evidence" value="ECO:0007669"/>
    <property type="project" value="UniProtKB-EC"/>
</dbReference>
<dbReference type="PANTHER" id="PTHR11496">
    <property type="entry name" value="ALCOHOL DEHYDROGENASE"/>
    <property type="match status" value="1"/>
</dbReference>
<evidence type="ECO:0000256" key="1">
    <source>
        <dbReference type="ARBA" id="ARBA00023002"/>
    </source>
</evidence>
<organism evidence="4 5">
    <name type="scientific">Youngiibacter multivorans</name>
    <dbReference type="NCBI Taxonomy" id="937251"/>
    <lineage>
        <taxon>Bacteria</taxon>
        <taxon>Bacillati</taxon>
        <taxon>Bacillota</taxon>
        <taxon>Clostridia</taxon>
        <taxon>Eubacteriales</taxon>
        <taxon>Clostridiaceae</taxon>
        <taxon>Youngiibacter</taxon>
    </lineage>
</organism>
<keyword evidence="1 4" id="KW-0560">Oxidoreductase</keyword>
<dbReference type="RefSeq" id="WP_245250546.1">
    <property type="nucleotide sequence ID" value="NZ_JAGGKC010000009.1"/>
</dbReference>
<dbReference type="InterPro" id="IPR056798">
    <property type="entry name" value="ADH_Fe_C"/>
</dbReference>
<protein>
    <submittedName>
        <fullName evidence="4">Alcohol dehydrogenase</fullName>
        <ecNumber evidence="4">1.1.1.1</ecNumber>
    </submittedName>
</protein>
<dbReference type="CDD" id="cd08181">
    <property type="entry name" value="PPD-like"/>
    <property type="match status" value="1"/>
</dbReference>
<dbReference type="InterPro" id="IPR001670">
    <property type="entry name" value="ADH_Fe/GldA"/>
</dbReference>
<dbReference type="PANTHER" id="PTHR11496:SF103">
    <property type="entry name" value="DEHYDROGENASE, PUTATIVE-RELATED"/>
    <property type="match status" value="1"/>
</dbReference>
<dbReference type="Proteomes" id="UP001519271">
    <property type="component" value="Unassembled WGS sequence"/>
</dbReference>
<proteinExistence type="predicted"/>
<evidence type="ECO:0000313" key="4">
    <source>
        <dbReference type="EMBL" id="MBP1918928.1"/>
    </source>
</evidence>
<feature type="domain" description="Fe-containing alcohol dehydrogenase-like C-terminal" evidence="3">
    <location>
        <begin position="185"/>
        <end position="306"/>
    </location>
</feature>
<feature type="domain" description="Alcohol dehydrogenase iron-type/glycerol dehydrogenase GldA" evidence="2">
    <location>
        <begin position="9"/>
        <end position="173"/>
    </location>
</feature>